<dbReference type="EMBL" id="GBXM01059470">
    <property type="protein sequence ID" value="JAH49107.1"/>
    <property type="molecule type" value="Transcribed_RNA"/>
</dbReference>
<reference evidence="1" key="2">
    <citation type="journal article" date="2015" name="Fish Shellfish Immunol.">
        <title>Early steps in the European eel (Anguilla anguilla)-Vibrio vulnificus interaction in the gills: Role of the RtxA13 toxin.</title>
        <authorList>
            <person name="Callol A."/>
            <person name="Pajuelo D."/>
            <person name="Ebbesson L."/>
            <person name="Teles M."/>
            <person name="MacKenzie S."/>
            <person name="Amaro C."/>
        </authorList>
    </citation>
    <scope>NUCLEOTIDE SEQUENCE</scope>
</reference>
<name>A0A0E9T8D8_ANGAN</name>
<reference evidence="1" key="1">
    <citation type="submission" date="2014-11" db="EMBL/GenBank/DDBJ databases">
        <authorList>
            <person name="Amaro Gonzalez C."/>
        </authorList>
    </citation>
    <scope>NUCLEOTIDE SEQUENCE</scope>
</reference>
<sequence>MHCPQFLHSFQCQNLIEQSEFRVTNSAGTICTCANYLNSSNARVV</sequence>
<protein>
    <submittedName>
        <fullName evidence="1">Uncharacterized protein</fullName>
    </submittedName>
</protein>
<dbReference type="AlphaFoldDB" id="A0A0E9T8D8"/>
<accession>A0A0E9T8D8</accession>
<evidence type="ECO:0000313" key="1">
    <source>
        <dbReference type="EMBL" id="JAH49692.1"/>
    </source>
</evidence>
<proteinExistence type="predicted"/>
<dbReference type="EMBL" id="GBXM01058885">
    <property type="protein sequence ID" value="JAH49692.1"/>
    <property type="molecule type" value="Transcribed_RNA"/>
</dbReference>
<organism evidence="1">
    <name type="scientific">Anguilla anguilla</name>
    <name type="common">European freshwater eel</name>
    <name type="synonym">Muraena anguilla</name>
    <dbReference type="NCBI Taxonomy" id="7936"/>
    <lineage>
        <taxon>Eukaryota</taxon>
        <taxon>Metazoa</taxon>
        <taxon>Chordata</taxon>
        <taxon>Craniata</taxon>
        <taxon>Vertebrata</taxon>
        <taxon>Euteleostomi</taxon>
        <taxon>Actinopterygii</taxon>
        <taxon>Neopterygii</taxon>
        <taxon>Teleostei</taxon>
        <taxon>Anguilliformes</taxon>
        <taxon>Anguillidae</taxon>
        <taxon>Anguilla</taxon>
    </lineage>
</organism>